<evidence type="ECO:0000313" key="5">
    <source>
        <dbReference type="Proteomes" id="UP000647017"/>
    </source>
</evidence>
<dbReference type="RefSeq" id="WP_204006398.1">
    <property type="nucleotide sequence ID" value="NZ_BOOZ01000012.1"/>
</dbReference>
<evidence type="ECO:0000313" key="4">
    <source>
        <dbReference type="EMBL" id="GIJ09377.1"/>
    </source>
</evidence>
<evidence type="ECO:0000256" key="1">
    <source>
        <dbReference type="ARBA" id="ARBA00023002"/>
    </source>
</evidence>
<gene>
    <name evidence="4" type="ORF">Van01_25910</name>
</gene>
<dbReference type="SUPFAM" id="SSF51905">
    <property type="entry name" value="FAD/NAD(P)-binding domain"/>
    <property type="match status" value="1"/>
</dbReference>
<evidence type="ECO:0000256" key="2">
    <source>
        <dbReference type="ARBA" id="ARBA00023033"/>
    </source>
</evidence>
<dbReference type="Gene3D" id="3.50.50.60">
    <property type="entry name" value="FAD/NAD(P)-binding domain"/>
    <property type="match status" value="1"/>
</dbReference>
<dbReference type="Pfam" id="PF01494">
    <property type="entry name" value="FAD_binding_3"/>
    <property type="match status" value="1"/>
</dbReference>
<dbReference type="PANTHER" id="PTHR13789:SF309">
    <property type="entry name" value="PUTATIVE (AFU_ORTHOLOGUE AFUA_6G14510)-RELATED"/>
    <property type="match status" value="1"/>
</dbReference>
<proteinExistence type="predicted"/>
<protein>
    <submittedName>
        <fullName evidence="4">Monooxygenase</fullName>
    </submittedName>
</protein>
<sequence>MAERRAVVAGAGIGGLAAALALHRRGWRVTVLERAPEPREVGAGITLMANAVRGLDALGLGGEVRRLGRDGATGGLRSWDGRWLSRVDAAELERVLGTTALGVHRAALHRMLREALPAGTLWTGCEVRDADPTSGSVHYHRDGEPAEVRADLVVGADGLRSALRTRLWPDTPPPTYAGSTAWRAAIRFDEPVPAAVSWGPGSEFGTVPLGDGQVYWYAAITAPPGGHAADELAEVRERFGHWHDPVPALLAATRPDEVLRNDLYHLATPLPHYVRGRVALLGDAAHAMTPHLGQGACQAIEDAVTLGAVAGPTVDVPAALDAYDRLRRPRSQAIARAAARTARFGQELRHPVAIAARNAMLRLTPSRTALRGMARHADWHPPRPT</sequence>
<comment type="caution">
    <text evidence="4">The sequence shown here is derived from an EMBL/GenBank/DDBJ whole genome shotgun (WGS) entry which is preliminary data.</text>
</comment>
<keyword evidence="2 4" id="KW-0503">Monooxygenase</keyword>
<evidence type="ECO:0000259" key="3">
    <source>
        <dbReference type="Pfam" id="PF01494"/>
    </source>
</evidence>
<name>A0ABQ4HUQ5_9ACTN</name>
<dbReference type="InterPro" id="IPR036188">
    <property type="entry name" value="FAD/NAD-bd_sf"/>
</dbReference>
<reference evidence="4 5" key="1">
    <citation type="submission" date="2021-01" db="EMBL/GenBank/DDBJ databases">
        <title>Whole genome shotgun sequence of Verrucosispora andamanensis NBRC 109075.</title>
        <authorList>
            <person name="Komaki H."/>
            <person name="Tamura T."/>
        </authorList>
    </citation>
    <scope>NUCLEOTIDE SEQUENCE [LARGE SCALE GENOMIC DNA]</scope>
    <source>
        <strain evidence="4 5">NBRC 109075</strain>
    </source>
</reference>
<dbReference type="InterPro" id="IPR050493">
    <property type="entry name" value="FAD-dep_Monooxygenase_BioMet"/>
</dbReference>
<dbReference type="Proteomes" id="UP000647017">
    <property type="component" value="Unassembled WGS sequence"/>
</dbReference>
<keyword evidence="1" id="KW-0560">Oxidoreductase</keyword>
<feature type="domain" description="FAD-binding" evidence="3">
    <location>
        <begin position="6"/>
        <end position="337"/>
    </location>
</feature>
<keyword evidence="5" id="KW-1185">Reference proteome</keyword>
<organism evidence="4 5">
    <name type="scientific">Micromonospora andamanensis</name>
    <dbReference type="NCBI Taxonomy" id="1287068"/>
    <lineage>
        <taxon>Bacteria</taxon>
        <taxon>Bacillati</taxon>
        <taxon>Actinomycetota</taxon>
        <taxon>Actinomycetes</taxon>
        <taxon>Micromonosporales</taxon>
        <taxon>Micromonosporaceae</taxon>
        <taxon>Micromonospora</taxon>
    </lineage>
</organism>
<dbReference type="InterPro" id="IPR002938">
    <property type="entry name" value="FAD-bd"/>
</dbReference>
<dbReference type="PRINTS" id="PR00420">
    <property type="entry name" value="RNGMNOXGNASE"/>
</dbReference>
<dbReference type="GO" id="GO:0004497">
    <property type="term" value="F:monooxygenase activity"/>
    <property type="evidence" value="ECO:0007669"/>
    <property type="project" value="UniProtKB-KW"/>
</dbReference>
<dbReference type="PANTHER" id="PTHR13789">
    <property type="entry name" value="MONOOXYGENASE"/>
    <property type="match status" value="1"/>
</dbReference>
<dbReference type="EMBL" id="BOOZ01000012">
    <property type="protein sequence ID" value="GIJ09377.1"/>
    <property type="molecule type" value="Genomic_DNA"/>
</dbReference>
<accession>A0ABQ4HUQ5</accession>